<keyword evidence="2" id="KW-1185">Reference proteome</keyword>
<evidence type="ECO:0000313" key="1">
    <source>
        <dbReference type="EMBL" id="KAI3723257.1"/>
    </source>
</evidence>
<organism evidence="1 2">
    <name type="scientific">Cichorium intybus</name>
    <name type="common">Chicory</name>
    <dbReference type="NCBI Taxonomy" id="13427"/>
    <lineage>
        <taxon>Eukaryota</taxon>
        <taxon>Viridiplantae</taxon>
        <taxon>Streptophyta</taxon>
        <taxon>Embryophyta</taxon>
        <taxon>Tracheophyta</taxon>
        <taxon>Spermatophyta</taxon>
        <taxon>Magnoliopsida</taxon>
        <taxon>eudicotyledons</taxon>
        <taxon>Gunneridae</taxon>
        <taxon>Pentapetalae</taxon>
        <taxon>asterids</taxon>
        <taxon>campanulids</taxon>
        <taxon>Asterales</taxon>
        <taxon>Asteraceae</taxon>
        <taxon>Cichorioideae</taxon>
        <taxon>Cichorieae</taxon>
        <taxon>Cichoriinae</taxon>
        <taxon>Cichorium</taxon>
    </lineage>
</organism>
<dbReference type="Proteomes" id="UP001055811">
    <property type="component" value="Linkage Group LG06"/>
</dbReference>
<comment type="caution">
    <text evidence="1">The sequence shown here is derived from an EMBL/GenBank/DDBJ whole genome shotgun (WGS) entry which is preliminary data.</text>
</comment>
<protein>
    <submittedName>
        <fullName evidence="1">Uncharacterized protein</fullName>
    </submittedName>
</protein>
<reference evidence="2" key="1">
    <citation type="journal article" date="2022" name="Mol. Ecol. Resour.">
        <title>The genomes of chicory, endive, great burdock and yacon provide insights into Asteraceae palaeo-polyploidization history and plant inulin production.</title>
        <authorList>
            <person name="Fan W."/>
            <person name="Wang S."/>
            <person name="Wang H."/>
            <person name="Wang A."/>
            <person name="Jiang F."/>
            <person name="Liu H."/>
            <person name="Zhao H."/>
            <person name="Xu D."/>
            <person name="Zhang Y."/>
        </authorList>
    </citation>
    <scope>NUCLEOTIDE SEQUENCE [LARGE SCALE GENOMIC DNA]</scope>
    <source>
        <strain evidence="2">cv. Punajuju</strain>
    </source>
</reference>
<name>A0ACB9BMJ6_CICIN</name>
<gene>
    <name evidence="1" type="ORF">L2E82_34719</name>
</gene>
<evidence type="ECO:0000313" key="2">
    <source>
        <dbReference type="Proteomes" id="UP001055811"/>
    </source>
</evidence>
<reference evidence="1 2" key="2">
    <citation type="journal article" date="2022" name="Mol. Ecol. Resour.">
        <title>The genomes of chicory, endive, great burdock and yacon provide insights into Asteraceae paleo-polyploidization history and plant inulin production.</title>
        <authorList>
            <person name="Fan W."/>
            <person name="Wang S."/>
            <person name="Wang H."/>
            <person name="Wang A."/>
            <person name="Jiang F."/>
            <person name="Liu H."/>
            <person name="Zhao H."/>
            <person name="Xu D."/>
            <person name="Zhang Y."/>
        </authorList>
    </citation>
    <scope>NUCLEOTIDE SEQUENCE [LARGE SCALE GENOMIC DNA]</scope>
    <source>
        <strain evidence="2">cv. Punajuju</strain>
        <tissue evidence="1">Leaves</tissue>
    </source>
</reference>
<sequence length="212" mass="24076">MQTEVQRRLHEQLEVHRHLQLRIEAQGKYLEAVLEKAQKTVGRQNLGAVGREAAKVQLSELVSKVSTPRTLNSAFSGMKDADCSIDSCLTFCESQQINQDMLGLNFLNSSTNAPLEFKKVEVTRRKTEPVRLENLEPSQKLRLLYYEKKLDAASSRRAFDLNGLSWRRYFCELPALGTWIAVNHPTRSVFPRGMQGTHRTPHGDPCPLCLVL</sequence>
<accession>A0ACB9BMJ6</accession>
<proteinExistence type="predicted"/>
<dbReference type="EMBL" id="CM042014">
    <property type="protein sequence ID" value="KAI3723257.1"/>
    <property type="molecule type" value="Genomic_DNA"/>
</dbReference>